<dbReference type="InterPro" id="IPR051090">
    <property type="entry name" value="Inositol_monoP_superfamily"/>
</dbReference>
<evidence type="ECO:0000256" key="6">
    <source>
        <dbReference type="PIRSR" id="PIRSR600760-2"/>
    </source>
</evidence>
<gene>
    <name evidence="7" type="ORF">SAMN05444273_10299</name>
</gene>
<dbReference type="Proteomes" id="UP000184144">
    <property type="component" value="Unassembled WGS sequence"/>
</dbReference>
<proteinExistence type="inferred from homology"/>
<feature type="binding site" evidence="6">
    <location>
        <position position="87"/>
    </location>
    <ligand>
        <name>Mg(2+)</name>
        <dbReference type="ChEBI" id="CHEBI:18420"/>
        <label>1</label>
        <note>catalytic</note>
    </ligand>
</feature>
<comment type="similarity">
    <text evidence="2">Belongs to the inositol monophosphatase superfamily.</text>
</comment>
<evidence type="ECO:0000256" key="2">
    <source>
        <dbReference type="ARBA" id="ARBA00009759"/>
    </source>
</evidence>
<evidence type="ECO:0000313" key="8">
    <source>
        <dbReference type="Proteomes" id="UP000184144"/>
    </source>
</evidence>
<sequence length="259" mass="28054">MPDTLDTRLETVLGITEDASRISLAHFEGALHIDTKDDASPVTIADQETEQYIRSKLEAAFPEDGIFGEEFDNLRLDSATIWVIDPIDGTRSFIAGVPLFGMLLAMVQDGSPVLGICRLPALGQVFSAAKGMGATRNGAAIRTSGQTKLRDAMLFINEGENIYANEPDVFDRLTKAGKLRRLSYDCQPHALVASGQIDAVVDYNLKPYDYLAMVPIIEEAGGVITDWHGATLDFNSDGRVVSAATPELHAELLTLLNAD</sequence>
<dbReference type="AlphaFoldDB" id="A0A1M4V2A2"/>
<keyword evidence="4" id="KW-0378">Hydrolase</keyword>
<evidence type="ECO:0000256" key="4">
    <source>
        <dbReference type="ARBA" id="ARBA00022801"/>
    </source>
</evidence>
<evidence type="ECO:0000256" key="5">
    <source>
        <dbReference type="ARBA" id="ARBA00022842"/>
    </source>
</evidence>
<feature type="binding site" evidence="6">
    <location>
        <position position="209"/>
    </location>
    <ligand>
        <name>Mg(2+)</name>
        <dbReference type="ChEBI" id="CHEBI:18420"/>
        <label>1</label>
        <note>catalytic</note>
    </ligand>
</feature>
<dbReference type="SUPFAM" id="SSF56655">
    <property type="entry name" value="Carbohydrate phosphatase"/>
    <property type="match status" value="1"/>
</dbReference>
<dbReference type="PANTHER" id="PTHR43200:SF6">
    <property type="entry name" value="3'(2'),5'-BISPHOSPHATE NUCLEOTIDASE"/>
    <property type="match status" value="1"/>
</dbReference>
<dbReference type="Pfam" id="PF00459">
    <property type="entry name" value="Inositol_P"/>
    <property type="match status" value="1"/>
</dbReference>
<dbReference type="PRINTS" id="PR00377">
    <property type="entry name" value="IMPHPHTASES"/>
</dbReference>
<dbReference type="GO" id="GO:0000105">
    <property type="term" value="P:L-histidine biosynthetic process"/>
    <property type="evidence" value="ECO:0007669"/>
    <property type="project" value="TreeGrafter"/>
</dbReference>
<feature type="binding site" evidence="6">
    <location>
        <position position="85"/>
    </location>
    <ligand>
        <name>Mg(2+)</name>
        <dbReference type="ChEBI" id="CHEBI:18420"/>
        <label>1</label>
        <note>catalytic</note>
    </ligand>
</feature>
<accession>A0A1M4V2A2</accession>
<dbReference type="STRING" id="1486859.SAMN05444273_10299"/>
<feature type="binding site" evidence="6">
    <location>
        <position position="69"/>
    </location>
    <ligand>
        <name>Mg(2+)</name>
        <dbReference type="ChEBI" id="CHEBI:18420"/>
        <label>1</label>
        <note>catalytic</note>
    </ligand>
</feature>
<keyword evidence="5 6" id="KW-0460">Magnesium</keyword>
<keyword evidence="3 6" id="KW-0479">Metal-binding</keyword>
<comment type="cofactor">
    <cofactor evidence="1 6">
        <name>Mg(2+)</name>
        <dbReference type="ChEBI" id="CHEBI:18420"/>
    </cofactor>
</comment>
<dbReference type="PANTHER" id="PTHR43200">
    <property type="entry name" value="PHOSPHATASE"/>
    <property type="match status" value="1"/>
</dbReference>
<dbReference type="Gene3D" id="3.40.190.80">
    <property type="match status" value="1"/>
</dbReference>
<evidence type="ECO:0000256" key="1">
    <source>
        <dbReference type="ARBA" id="ARBA00001946"/>
    </source>
</evidence>
<name>A0A1M4V2A2_9RHOB</name>
<feature type="binding site" evidence="6">
    <location>
        <position position="88"/>
    </location>
    <ligand>
        <name>Mg(2+)</name>
        <dbReference type="ChEBI" id="CHEBI:18420"/>
        <label>1</label>
        <note>catalytic</note>
    </ligand>
</feature>
<keyword evidence="8" id="KW-1185">Reference proteome</keyword>
<dbReference type="OrthoDB" id="9785695at2"/>
<evidence type="ECO:0000256" key="3">
    <source>
        <dbReference type="ARBA" id="ARBA00022723"/>
    </source>
</evidence>
<dbReference type="InterPro" id="IPR000760">
    <property type="entry name" value="Inositol_monophosphatase-like"/>
</dbReference>
<dbReference type="Gene3D" id="3.30.540.10">
    <property type="entry name" value="Fructose-1,6-Bisphosphatase, subunit A, domain 1"/>
    <property type="match status" value="1"/>
</dbReference>
<dbReference type="EMBL" id="FQUV01000002">
    <property type="protein sequence ID" value="SHE63017.1"/>
    <property type="molecule type" value="Genomic_DNA"/>
</dbReference>
<dbReference type="RefSeq" id="WP_073140816.1">
    <property type="nucleotide sequence ID" value="NZ_FQUV01000002.1"/>
</dbReference>
<dbReference type="GO" id="GO:0016791">
    <property type="term" value="F:phosphatase activity"/>
    <property type="evidence" value="ECO:0007669"/>
    <property type="project" value="UniProtKB-ARBA"/>
</dbReference>
<dbReference type="GO" id="GO:0046872">
    <property type="term" value="F:metal ion binding"/>
    <property type="evidence" value="ECO:0007669"/>
    <property type="project" value="UniProtKB-KW"/>
</dbReference>
<evidence type="ECO:0000313" key="7">
    <source>
        <dbReference type="EMBL" id="SHE63017.1"/>
    </source>
</evidence>
<reference evidence="8" key="1">
    <citation type="submission" date="2016-11" db="EMBL/GenBank/DDBJ databases">
        <authorList>
            <person name="Varghese N."/>
            <person name="Submissions S."/>
        </authorList>
    </citation>
    <scope>NUCLEOTIDE SEQUENCE [LARGE SCALE GENOMIC DNA]</scope>
    <source>
        <strain evidence="8">DSM 100566</strain>
    </source>
</reference>
<protein>
    <submittedName>
        <fullName evidence="7">Histidinol-phosphatase, inositol monophosphatase family</fullName>
    </submittedName>
</protein>
<organism evidence="7 8">
    <name type="scientific">Litoreibacter ascidiaceicola</name>
    <dbReference type="NCBI Taxonomy" id="1486859"/>
    <lineage>
        <taxon>Bacteria</taxon>
        <taxon>Pseudomonadati</taxon>
        <taxon>Pseudomonadota</taxon>
        <taxon>Alphaproteobacteria</taxon>
        <taxon>Rhodobacterales</taxon>
        <taxon>Roseobacteraceae</taxon>
        <taxon>Litoreibacter</taxon>
    </lineage>
</organism>